<dbReference type="PANTHER" id="PTHR30136">
    <property type="entry name" value="HELIX-TURN-HELIX TRANSCRIPTIONAL REGULATOR, ICLR FAMILY"/>
    <property type="match status" value="1"/>
</dbReference>
<dbReference type="InterPro" id="IPR014757">
    <property type="entry name" value="Tscrpt_reg_IclR_C"/>
</dbReference>
<dbReference type="GO" id="GO:0003700">
    <property type="term" value="F:DNA-binding transcription factor activity"/>
    <property type="evidence" value="ECO:0007669"/>
    <property type="project" value="TreeGrafter"/>
</dbReference>
<dbReference type="Gene3D" id="3.30.450.40">
    <property type="match status" value="1"/>
</dbReference>
<evidence type="ECO:0000256" key="2">
    <source>
        <dbReference type="ARBA" id="ARBA00023125"/>
    </source>
</evidence>
<evidence type="ECO:0000256" key="1">
    <source>
        <dbReference type="ARBA" id="ARBA00023015"/>
    </source>
</evidence>
<dbReference type="InterPro" id="IPR036390">
    <property type="entry name" value="WH_DNA-bd_sf"/>
</dbReference>
<keyword evidence="3" id="KW-0804">Transcription</keyword>
<evidence type="ECO:0000256" key="3">
    <source>
        <dbReference type="ARBA" id="ARBA00023163"/>
    </source>
</evidence>
<dbReference type="AlphaFoldDB" id="A0A2A4Z1D6"/>
<evidence type="ECO:0000259" key="4">
    <source>
        <dbReference type="PROSITE" id="PS51077"/>
    </source>
</evidence>
<dbReference type="SUPFAM" id="SSF55781">
    <property type="entry name" value="GAF domain-like"/>
    <property type="match status" value="1"/>
</dbReference>
<feature type="domain" description="HTH iclR-type" evidence="4">
    <location>
        <begin position="1"/>
        <end position="62"/>
    </location>
</feature>
<dbReference type="PANTHER" id="PTHR30136:SF24">
    <property type="entry name" value="HTH-TYPE TRANSCRIPTIONAL REPRESSOR ALLR"/>
    <property type="match status" value="1"/>
</dbReference>
<feature type="domain" description="IclR-ED" evidence="5">
    <location>
        <begin position="56"/>
        <end position="246"/>
    </location>
</feature>
<dbReference type="PROSITE" id="PS51078">
    <property type="entry name" value="ICLR_ED"/>
    <property type="match status" value="1"/>
</dbReference>
<comment type="caution">
    <text evidence="6">The sequence shown here is derived from an EMBL/GenBank/DDBJ whole genome shotgun (WGS) entry which is preliminary data.</text>
</comment>
<dbReference type="Pfam" id="PF09339">
    <property type="entry name" value="HTH_IclR"/>
    <property type="match status" value="1"/>
</dbReference>
<keyword evidence="1" id="KW-0805">Transcription regulation</keyword>
<evidence type="ECO:0000313" key="6">
    <source>
        <dbReference type="EMBL" id="PCJ00550.1"/>
    </source>
</evidence>
<dbReference type="SMART" id="SM00346">
    <property type="entry name" value="HTH_ICLR"/>
    <property type="match status" value="1"/>
</dbReference>
<evidence type="ECO:0000259" key="5">
    <source>
        <dbReference type="PROSITE" id="PS51078"/>
    </source>
</evidence>
<reference key="1">
    <citation type="submission" date="2017-08" db="EMBL/GenBank/DDBJ databases">
        <title>A dynamic microbial community with high functional redundancy inhabits the cold, oxic subseafloor aquifer.</title>
        <authorList>
            <person name="Tully B.J."/>
            <person name="Wheat C.G."/>
            <person name="Glazer B.T."/>
            <person name="Huber J.A."/>
        </authorList>
    </citation>
    <scope>NUCLEOTIDE SEQUENCE [LARGE SCALE GENOMIC DNA]</scope>
</reference>
<dbReference type="GO" id="GO:0045892">
    <property type="term" value="P:negative regulation of DNA-templated transcription"/>
    <property type="evidence" value="ECO:0007669"/>
    <property type="project" value="TreeGrafter"/>
</dbReference>
<keyword evidence="2" id="KW-0238">DNA-binding</keyword>
<evidence type="ECO:0008006" key="7">
    <source>
        <dbReference type="Google" id="ProtNLM"/>
    </source>
</evidence>
<name>A0A2A4Z1D6_9PROT</name>
<proteinExistence type="predicted"/>
<dbReference type="SUPFAM" id="SSF46785">
    <property type="entry name" value="Winged helix' DNA-binding domain"/>
    <property type="match status" value="1"/>
</dbReference>
<reference evidence="6" key="2">
    <citation type="journal article" date="2018" name="ISME J.">
        <title>A dynamic microbial community with high functional redundancy inhabits the cold, oxic subseafloor aquifer.</title>
        <authorList>
            <person name="Tully B.J."/>
            <person name="Wheat C.G."/>
            <person name="Glazer B.T."/>
            <person name="Huber J.A."/>
        </authorList>
    </citation>
    <scope>NUCLEOTIDE SEQUENCE</scope>
    <source>
        <strain evidence="6">NORP83</strain>
    </source>
</reference>
<sequence>MTGLNRFINIIRLFDENQGEWTIPEMAESLEAPTSTIYRNVRELSKAGFLESAPSSRYRLGPAFVEFNRRFQLTDPLMRTGSKFLTSLISHVPAPSVVALSRLYDNQVMCTITQQSPNIKFSTSYQKGHPMPLIKGATSKVILASLKPKRLNELLNQQFKDSENDANKKQFLMQLKEINQKGYCVTRGEVDDGLVGLAAPIVSEKHNIFASLSIISDGNLLQYEDENQILPLLTSTAKIIGNNLAE</sequence>
<accession>A0A2A4Z1D6</accession>
<dbReference type="GO" id="GO:0003677">
    <property type="term" value="F:DNA binding"/>
    <property type="evidence" value="ECO:0007669"/>
    <property type="project" value="UniProtKB-KW"/>
</dbReference>
<dbReference type="InterPro" id="IPR050707">
    <property type="entry name" value="HTH_MetabolicPath_Reg"/>
</dbReference>
<organism evidence="6">
    <name type="scientific">OCS116 cluster bacterium</name>
    <dbReference type="NCBI Taxonomy" id="2030921"/>
    <lineage>
        <taxon>Bacteria</taxon>
        <taxon>Pseudomonadati</taxon>
        <taxon>Pseudomonadota</taxon>
        <taxon>Alphaproteobacteria</taxon>
        <taxon>OCS116 cluster</taxon>
    </lineage>
</organism>
<dbReference type="PROSITE" id="PS51077">
    <property type="entry name" value="HTH_ICLR"/>
    <property type="match status" value="1"/>
</dbReference>
<dbReference type="Pfam" id="PF01614">
    <property type="entry name" value="IclR_C"/>
    <property type="match status" value="1"/>
</dbReference>
<protein>
    <recommendedName>
        <fullName evidence="7">IclR family transcriptional regulator</fullName>
    </recommendedName>
</protein>
<dbReference type="InterPro" id="IPR029016">
    <property type="entry name" value="GAF-like_dom_sf"/>
</dbReference>
<dbReference type="InterPro" id="IPR036388">
    <property type="entry name" value="WH-like_DNA-bd_sf"/>
</dbReference>
<dbReference type="Gene3D" id="1.10.10.10">
    <property type="entry name" value="Winged helix-like DNA-binding domain superfamily/Winged helix DNA-binding domain"/>
    <property type="match status" value="1"/>
</dbReference>
<dbReference type="EMBL" id="NVUS01000011">
    <property type="protein sequence ID" value="PCJ00550.1"/>
    <property type="molecule type" value="Genomic_DNA"/>
</dbReference>
<gene>
    <name evidence="6" type="ORF">COB13_09600</name>
</gene>
<dbReference type="InterPro" id="IPR005471">
    <property type="entry name" value="Tscrpt_reg_IclR_N"/>
</dbReference>